<dbReference type="InterPro" id="IPR008271">
    <property type="entry name" value="Ser/Thr_kinase_AS"/>
</dbReference>
<dbReference type="GO" id="GO:0005524">
    <property type="term" value="F:ATP binding"/>
    <property type="evidence" value="ECO:0007669"/>
    <property type="project" value="UniProtKB-UniRule"/>
</dbReference>
<dbReference type="PROSITE" id="PS00108">
    <property type="entry name" value="PROTEIN_KINASE_ST"/>
    <property type="match status" value="1"/>
</dbReference>
<dbReference type="InterPro" id="IPR017441">
    <property type="entry name" value="Protein_kinase_ATP_BS"/>
</dbReference>
<dbReference type="InterPro" id="IPR011009">
    <property type="entry name" value="Kinase-like_dom_sf"/>
</dbReference>
<feature type="compositionally biased region" description="Low complexity" evidence="8">
    <location>
        <begin position="323"/>
        <end position="342"/>
    </location>
</feature>
<dbReference type="AlphaFoldDB" id="A0A317ZTR1"/>
<dbReference type="PANTHER" id="PTHR43289">
    <property type="entry name" value="MITOGEN-ACTIVATED PROTEIN KINASE KINASE KINASE 20-RELATED"/>
    <property type="match status" value="1"/>
</dbReference>
<evidence type="ECO:0000256" key="9">
    <source>
        <dbReference type="SAM" id="Phobius"/>
    </source>
</evidence>
<dbReference type="GO" id="GO:0004674">
    <property type="term" value="F:protein serine/threonine kinase activity"/>
    <property type="evidence" value="ECO:0007669"/>
    <property type="project" value="UniProtKB-KW"/>
</dbReference>
<feature type="binding site" evidence="7">
    <location>
        <position position="44"/>
    </location>
    <ligand>
        <name>ATP</name>
        <dbReference type="ChEBI" id="CHEBI:30616"/>
    </ligand>
</feature>
<keyword evidence="9" id="KW-1133">Transmembrane helix</keyword>
<dbReference type="PANTHER" id="PTHR43289:SF6">
    <property type="entry name" value="SERINE_THREONINE-PROTEIN KINASE NEKL-3"/>
    <property type="match status" value="1"/>
</dbReference>
<dbReference type="SUPFAM" id="SSF56112">
    <property type="entry name" value="Protein kinase-like (PK-like)"/>
    <property type="match status" value="1"/>
</dbReference>
<evidence type="ECO:0000256" key="8">
    <source>
        <dbReference type="SAM" id="MobiDB-lite"/>
    </source>
</evidence>
<dbReference type="Proteomes" id="UP000246722">
    <property type="component" value="Unassembled WGS sequence"/>
</dbReference>
<dbReference type="Pfam" id="PF00069">
    <property type="entry name" value="Pkinase"/>
    <property type="match status" value="1"/>
</dbReference>
<accession>A0A317ZTR1</accession>
<dbReference type="PROSITE" id="PS00107">
    <property type="entry name" value="PROTEIN_KINASE_ATP"/>
    <property type="match status" value="1"/>
</dbReference>
<evidence type="ECO:0000256" key="3">
    <source>
        <dbReference type="ARBA" id="ARBA00022679"/>
    </source>
</evidence>
<protein>
    <recommendedName>
        <fullName evidence="1">non-specific serine/threonine protein kinase</fullName>
        <ecNumber evidence="1">2.7.11.1</ecNumber>
    </recommendedName>
</protein>
<evidence type="ECO:0000256" key="2">
    <source>
        <dbReference type="ARBA" id="ARBA00022527"/>
    </source>
</evidence>
<dbReference type="EMBL" id="QHLY01000007">
    <property type="protein sequence ID" value="PXA70618.1"/>
    <property type="molecule type" value="Genomic_DNA"/>
</dbReference>
<evidence type="ECO:0000256" key="7">
    <source>
        <dbReference type="PROSITE-ProRule" id="PRU10141"/>
    </source>
</evidence>
<keyword evidence="4 7" id="KW-0547">Nucleotide-binding</keyword>
<keyword evidence="3" id="KW-0808">Transferase</keyword>
<reference evidence="11 12" key="1">
    <citation type="submission" date="2018-05" db="EMBL/GenBank/DDBJ databases">
        <title>Genetic diversity of glacier-inhabiting Cryobacterium bacteria in China and description of Cryobacterium mengkeensis sp. nov. and Arthrobacter glacialis sp. nov.</title>
        <authorList>
            <person name="Liu Q."/>
            <person name="Xin Y.-H."/>
        </authorList>
    </citation>
    <scope>NUCLEOTIDE SEQUENCE [LARGE SCALE GENOMIC DNA]</scope>
    <source>
        <strain evidence="11 12">SK-1</strain>
    </source>
</reference>
<proteinExistence type="predicted"/>
<dbReference type="SMART" id="SM00220">
    <property type="entry name" value="S_TKc"/>
    <property type="match status" value="1"/>
</dbReference>
<sequence length="475" mass="49808">MAARLPSPPPALPGFSYLRPLGSGGFADVFLYEQNLPRRQVAVKVLLAEMVTDPVRRLFQAEANLMAQLSSHPSVLTVYQAGVSADGRPYLVMEYCSDSLDARYRSGRLPVSELLRIGVTIASAVETAHRQGVLHRDIKPSNILMTAYGHPVLADFGIAATLGEVEESDQVGLSIPWSAPEILLDESAGSVAAEVWALGATLYTLLAGRSPFELPGDVNAPAQLIARIGKSALPAVGRPDVPARLELVLERAMSKRPERRQGSALELIRELQAVEAELGLAQTPVELATAEWEAQAVGDAADQTRITGLVTVDAQPARRQRRPAAAGARARPGATGPAPRANRPGRTRRRTGGALLACGLLLVGVAVGALLVGPILGSSSTTPAERALPRVSDVSGRAESGTVVFSWTDPGIAAGDNYVVTPHGGASSMQRETEFTVQTGADGDAPVCITVSVNRDGRTGVASTEKCVDPAPGTP</sequence>
<evidence type="ECO:0000259" key="10">
    <source>
        <dbReference type="PROSITE" id="PS50011"/>
    </source>
</evidence>
<evidence type="ECO:0000256" key="1">
    <source>
        <dbReference type="ARBA" id="ARBA00012513"/>
    </source>
</evidence>
<dbReference type="Gene3D" id="3.30.200.20">
    <property type="entry name" value="Phosphorylase Kinase, domain 1"/>
    <property type="match status" value="1"/>
</dbReference>
<feature type="region of interest" description="Disordered" evidence="8">
    <location>
        <begin position="315"/>
        <end position="349"/>
    </location>
</feature>
<keyword evidence="5 11" id="KW-0418">Kinase</keyword>
<feature type="domain" description="Protein kinase" evidence="10">
    <location>
        <begin position="15"/>
        <end position="278"/>
    </location>
</feature>
<dbReference type="EC" id="2.7.11.1" evidence="1"/>
<evidence type="ECO:0000313" key="12">
    <source>
        <dbReference type="Proteomes" id="UP000246722"/>
    </source>
</evidence>
<dbReference type="CDD" id="cd14014">
    <property type="entry name" value="STKc_PknB_like"/>
    <property type="match status" value="1"/>
</dbReference>
<dbReference type="Gene3D" id="1.10.510.10">
    <property type="entry name" value="Transferase(Phosphotransferase) domain 1"/>
    <property type="match status" value="1"/>
</dbReference>
<keyword evidence="12" id="KW-1185">Reference proteome</keyword>
<comment type="caution">
    <text evidence="11">The sequence shown here is derived from an EMBL/GenBank/DDBJ whole genome shotgun (WGS) entry which is preliminary data.</text>
</comment>
<evidence type="ECO:0000313" key="11">
    <source>
        <dbReference type="EMBL" id="PXA70618.1"/>
    </source>
</evidence>
<evidence type="ECO:0000256" key="6">
    <source>
        <dbReference type="ARBA" id="ARBA00022840"/>
    </source>
</evidence>
<evidence type="ECO:0000256" key="5">
    <source>
        <dbReference type="ARBA" id="ARBA00022777"/>
    </source>
</evidence>
<keyword evidence="6 7" id="KW-0067">ATP-binding</keyword>
<keyword evidence="9" id="KW-0472">Membrane</keyword>
<dbReference type="OrthoDB" id="9762169at2"/>
<organism evidence="11 12">
    <name type="scientific">Cryobacterium arcticum</name>
    <dbReference type="NCBI Taxonomy" id="670052"/>
    <lineage>
        <taxon>Bacteria</taxon>
        <taxon>Bacillati</taxon>
        <taxon>Actinomycetota</taxon>
        <taxon>Actinomycetes</taxon>
        <taxon>Micrococcales</taxon>
        <taxon>Microbacteriaceae</taxon>
        <taxon>Cryobacterium</taxon>
    </lineage>
</organism>
<dbReference type="PROSITE" id="PS50011">
    <property type="entry name" value="PROTEIN_KINASE_DOM"/>
    <property type="match status" value="1"/>
</dbReference>
<gene>
    <name evidence="11" type="ORF">CTB96_05865</name>
</gene>
<dbReference type="RefSeq" id="WP_110125999.1">
    <property type="nucleotide sequence ID" value="NZ_QHLY01000007.1"/>
</dbReference>
<feature type="transmembrane region" description="Helical" evidence="9">
    <location>
        <begin position="353"/>
        <end position="376"/>
    </location>
</feature>
<keyword evidence="2 11" id="KW-0723">Serine/threonine-protein kinase</keyword>
<evidence type="ECO:0000256" key="4">
    <source>
        <dbReference type="ARBA" id="ARBA00022741"/>
    </source>
</evidence>
<dbReference type="InterPro" id="IPR000719">
    <property type="entry name" value="Prot_kinase_dom"/>
</dbReference>
<name>A0A317ZTR1_9MICO</name>
<keyword evidence="9" id="KW-0812">Transmembrane</keyword>